<evidence type="ECO:0000313" key="2">
    <source>
        <dbReference type="EMBL" id="KAA6379249.1"/>
    </source>
</evidence>
<evidence type="ECO:0000256" key="1">
    <source>
        <dbReference type="SAM" id="Phobius"/>
    </source>
</evidence>
<organism evidence="2 3">
    <name type="scientific">Streblomastix strix</name>
    <dbReference type="NCBI Taxonomy" id="222440"/>
    <lineage>
        <taxon>Eukaryota</taxon>
        <taxon>Metamonada</taxon>
        <taxon>Preaxostyla</taxon>
        <taxon>Oxymonadida</taxon>
        <taxon>Streblomastigidae</taxon>
        <taxon>Streblomastix</taxon>
    </lineage>
</organism>
<accession>A0A5J4V9M7</accession>
<keyword evidence="1" id="KW-1133">Transmembrane helix</keyword>
<evidence type="ECO:0000313" key="3">
    <source>
        <dbReference type="Proteomes" id="UP000324800"/>
    </source>
</evidence>
<dbReference type="EMBL" id="SNRW01008609">
    <property type="protein sequence ID" value="KAA6379249.1"/>
    <property type="molecule type" value="Genomic_DNA"/>
</dbReference>
<dbReference type="Proteomes" id="UP000324800">
    <property type="component" value="Unassembled WGS sequence"/>
</dbReference>
<dbReference type="AlphaFoldDB" id="A0A5J4V9M7"/>
<comment type="caution">
    <text evidence="2">The sequence shown here is derived from an EMBL/GenBank/DDBJ whole genome shotgun (WGS) entry which is preliminary data.</text>
</comment>
<keyword evidence="1" id="KW-0472">Membrane</keyword>
<protein>
    <submittedName>
        <fullName evidence="2">Uncharacterized protein</fullName>
    </submittedName>
</protein>
<feature type="transmembrane region" description="Helical" evidence="1">
    <location>
        <begin position="213"/>
        <end position="231"/>
    </location>
</feature>
<reference evidence="2 3" key="1">
    <citation type="submission" date="2019-03" db="EMBL/GenBank/DDBJ databases">
        <title>Single cell metagenomics reveals metabolic interactions within the superorganism composed of flagellate Streblomastix strix and complex community of Bacteroidetes bacteria on its surface.</title>
        <authorList>
            <person name="Treitli S.C."/>
            <person name="Kolisko M."/>
            <person name="Husnik F."/>
            <person name="Keeling P."/>
            <person name="Hampl V."/>
        </authorList>
    </citation>
    <scope>NUCLEOTIDE SEQUENCE [LARGE SCALE GENOMIC DNA]</scope>
    <source>
        <strain evidence="2">ST1C</strain>
    </source>
</reference>
<keyword evidence="1" id="KW-0812">Transmembrane</keyword>
<sequence length="237" mass="26567">MSSNKGINVIIGLSSKNIEKDPFSLAVVRGMIRSIYGNDMFIQVDEIIRNCSRDERLANASEIKFKSSRIICVNSSISPPQSLQSIETGSVSQIPIFLDTYDAVQAYGIFPTEDEELILNGIFADVSQQITALAAQKQLFSLLLNQQLIDWQGLLKKQSTIGEKMCSFLSKKLNLLFEEDVKNGKINANELTLAGIDAKTSAFAIFSFRRKQLFALICFILIVHYEPQIIFDFIQLL</sequence>
<proteinExistence type="predicted"/>
<gene>
    <name evidence="2" type="ORF">EZS28_025224</name>
</gene>
<name>A0A5J4V9M7_9EUKA</name>